<keyword evidence="3" id="KW-0067">ATP-binding</keyword>
<dbReference type="STRING" id="29655.A0A0K9NT08"/>
<feature type="domain" description="Protein kinase" evidence="6">
    <location>
        <begin position="1"/>
        <end position="216"/>
    </location>
</feature>
<evidence type="ECO:0000256" key="3">
    <source>
        <dbReference type="ARBA" id="ARBA00022840"/>
    </source>
</evidence>
<dbReference type="Pfam" id="PF00069">
    <property type="entry name" value="Pkinase"/>
    <property type="match status" value="1"/>
</dbReference>
<dbReference type="SUPFAM" id="SSF56112">
    <property type="entry name" value="Protein kinase-like (PK-like)"/>
    <property type="match status" value="1"/>
</dbReference>
<dbReference type="InterPro" id="IPR032675">
    <property type="entry name" value="LRR_dom_sf"/>
</dbReference>
<evidence type="ECO:0000256" key="2">
    <source>
        <dbReference type="ARBA" id="ARBA00022741"/>
    </source>
</evidence>
<evidence type="ECO:0000256" key="5">
    <source>
        <dbReference type="ARBA" id="ARBA00023136"/>
    </source>
</evidence>
<organism evidence="7 8">
    <name type="scientific">Zostera marina</name>
    <name type="common">Eelgrass</name>
    <dbReference type="NCBI Taxonomy" id="29655"/>
    <lineage>
        <taxon>Eukaryota</taxon>
        <taxon>Viridiplantae</taxon>
        <taxon>Streptophyta</taxon>
        <taxon>Embryophyta</taxon>
        <taxon>Tracheophyta</taxon>
        <taxon>Spermatophyta</taxon>
        <taxon>Magnoliopsida</taxon>
        <taxon>Liliopsida</taxon>
        <taxon>Zosteraceae</taxon>
        <taxon>Zostera</taxon>
    </lineage>
</organism>
<keyword evidence="1" id="KW-0812">Transmembrane</keyword>
<dbReference type="EMBL" id="LFYR01001803">
    <property type="protein sequence ID" value="KMZ59162.1"/>
    <property type="molecule type" value="Genomic_DNA"/>
</dbReference>
<dbReference type="InterPro" id="IPR050528">
    <property type="entry name" value="L-type_Lectin-RKs"/>
</dbReference>
<comment type="caution">
    <text evidence="7">The sequence shown here is derived from an EMBL/GenBank/DDBJ whole genome shotgun (WGS) entry which is preliminary data.</text>
</comment>
<proteinExistence type="predicted"/>
<keyword evidence="5" id="KW-0472">Membrane</keyword>
<dbReference type="GO" id="GO:0005886">
    <property type="term" value="C:plasma membrane"/>
    <property type="evidence" value="ECO:0000318"/>
    <property type="project" value="GO_Central"/>
</dbReference>
<sequence length="216" mass="23950">MPFRHKRQKKPTLGEFFSGHIPSEYGKWKFLEYLAVSENELGGFIPPEIGNLSLLQELYVGYYHVYSGCEHRTAPAPESCAAPRMVPDIGVLPNKYMENASVGRNCGAKIPYYPGSGFGSLYLHEEWEHVVIHRDVKASNVLLNSEMNGNSATLDWHGANPSTTRVVGTLGYLALETTRSGKATTMSDVFSFGALMLEVVCGQRPVEPKAPPMERR</sequence>
<dbReference type="InterPro" id="IPR000719">
    <property type="entry name" value="Prot_kinase_dom"/>
</dbReference>
<gene>
    <name evidence="7" type="ORF">ZOSMA_6G00930</name>
</gene>
<dbReference type="GO" id="GO:0005524">
    <property type="term" value="F:ATP binding"/>
    <property type="evidence" value="ECO:0007669"/>
    <property type="project" value="UniProtKB-KW"/>
</dbReference>
<dbReference type="GO" id="GO:0042742">
    <property type="term" value="P:defense response to bacterium"/>
    <property type="evidence" value="ECO:0000318"/>
    <property type="project" value="GO_Central"/>
</dbReference>
<dbReference type="InterPro" id="IPR011009">
    <property type="entry name" value="Kinase-like_dom_sf"/>
</dbReference>
<keyword evidence="2" id="KW-0547">Nucleotide-binding</keyword>
<dbReference type="Gene3D" id="3.80.10.10">
    <property type="entry name" value="Ribonuclease Inhibitor"/>
    <property type="match status" value="1"/>
</dbReference>
<keyword evidence="8" id="KW-1185">Reference proteome</keyword>
<accession>A0A0K9NT08</accession>
<dbReference type="PROSITE" id="PS50011">
    <property type="entry name" value="PROTEIN_KINASE_DOM"/>
    <property type="match status" value="1"/>
</dbReference>
<evidence type="ECO:0000313" key="7">
    <source>
        <dbReference type="EMBL" id="KMZ59162.1"/>
    </source>
</evidence>
<dbReference type="SUPFAM" id="SSF52058">
    <property type="entry name" value="L domain-like"/>
    <property type="match status" value="1"/>
</dbReference>
<protein>
    <recommendedName>
        <fullName evidence="6">Protein kinase domain-containing protein</fullName>
    </recommendedName>
</protein>
<evidence type="ECO:0000313" key="8">
    <source>
        <dbReference type="Proteomes" id="UP000036987"/>
    </source>
</evidence>
<dbReference type="Gene3D" id="1.10.510.10">
    <property type="entry name" value="Transferase(Phosphotransferase) domain 1"/>
    <property type="match status" value="1"/>
</dbReference>
<dbReference type="PANTHER" id="PTHR27007">
    <property type="match status" value="1"/>
</dbReference>
<dbReference type="GO" id="GO:0002229">
    <property type="term" value="P:defense response to oomycetes"/>
    <property type="evidence" value="ECO:0000318"/>
    <property type="project" value="GO_Central"/>
</dbReference>
<dbReference type="AlphaFoldDB" id="A0A0K9NT08"/>
<dbReference type="OrthoDB" id="676979at2759"/>
<evidence type="ECO:0000259" key="6">
    <source>
        <dbReference type="PROSITE" id="PS50011"/>
    </source>
</evidence>
<dbReference type="InterPro" id="IPR008271">
    <property type="entry name" value="Ser/Thr_kinase_AS"/>
</dbReference>
<reference evidence="8" key="1">
    <citation type="journal article" date="2016" name="Nature">
        <title>The genome of the seagrass Zostera marina reveals angiosperm adaptation to the sea.</title>
        <authorList>
            <person name="Olsen J.L."/>
            <person name="Rouze P."/>
            <person name="Verhelst B."/>
            <person name="Lin Y.-C."/>
            <person name="Bayer T."/>
            <person name="Collen J."/>
            <person name="Dattolo E."/>
            <person name="De Paoli E."/>
            <person name="Dittami S."/>
            <person name="Maumus F."/>
            <person name="Michel G."/>
            <person name="Kersting A."/>
            <person name="Lauritano C."/>
            <person name="Lohaus R."/>
            <person name="Toepel M."/>
            <person name="Tonon T."/>
            <person name="Vanneste K."/>
            <person name="Amirebrahimi M."/>
            <person name="Brakel J."/>
            <person name="Bostroem C."/>
            <person name="Chovatia M."/>
            <person name="Grimwood J."/>
            <person name="Jenkins J.W."/>
            <person name="Jueterbock A."/>
            <person name="Mraz A."/>
            <person name="Stam W.T."/>
            <person name="Tice H."/>
            <person name="Bornberg-Bauer E."/>
            <person name="Green P.J."/>
            <person name="Pearson G.A."/>
            <person name="Procaccini G."/>
            <person name="Duarte C.M."/>
            <person name="Schmutz J."/>
            <person name="Reusch T.B.H."/>
            <person name="Van de Peer Y."/>
        </authorList>
    </citation>
    <scope>NUCLEOTIDE SEQUENCE [LARGE SCALE GENOMIC DNA]</scope>
    <source>
        <strain evidence="8">cv. Finnish</strain>
    </source>
</reference>
<name>A0A0K9NT08_ZOSMR</name>
<keyword evidence="4" id="KW-1133">Transmembrane helix</keyword>
<dbReference type="Proteomes" id="UP000036987">
    <property type="component" value="Unassembled WGS sequence"/>
</dbReference>
<dbReference type="GO" id="GO:0004675">
    <property type="term" value="F:transmembrane receptor protein serine/threonine kinase activity"/>
    <property type="evidence" value="ECO:0000318"/>
    <property type="project" value="GO_Central"/>
</dbReference>
<evidence type="ECO:0000256" key="1">
    <source>
        <dbReference type="ARBA" id="ARBA00022692"/>
    </source>
</evidence>
<dbReference type="PROSITE" id="PS00108">
    <property type="entry name" value="PROTEIN_KINASE_ST"/>
    <property type="match status" value="1"/>
</dbReference>
<evidence type="ECO:0000256" key="4">
    <source>
        <dbReference type="ARBA" id="ARBA00022989"/>
    </source>
</evidence>